<accession>A0A967EJE3</accession>
<dbReference type="AlphaFoldDB" id="A0A967EJE3"/>
<reference evidence="3" key="1">
    <citation type="submission" date="2019-11" db="EMBL/GenBank/DDBJ databases">
        <title>Description of new Acetobacter species.</title>
        <authorList>
            <person name="Cleenwerck I."/>
            <person name="Sombolestani A.S."/>
        </authorList>
    </citation>
    <scope>NUCLEOTIDE SEQUENCE</scope>
    <source>
        <strain evidence="3">LMG 1626</strain>
    </source>
</reference>
<gene>
    <name evidence="3" type="ORF">GOB87_13140</name>
</gene>
<proteinExistence type="inferred from homology"/>
<comment type="caution">
    <text evidence="3">The sequence shown here is derived from an EMBL/GenBank/DDBJ whole genome shotgun (WGS) entry which is preliminary data.</text>
</comment>
<dbReference type="RefSeq" id="WP_035367428.1">
    <property type="nucleotide sequence ID" value="NZ_WOTH01000036.1"/>
</dbReference>
<dbReference type="EMBL" id="WOTH01000036">
    <property type="protein sequence ID" value="NHO54879.1"/>
    <property type="molecule type" value="Genomic_DNA"/>
</dbReference>
<protein>
    <submittedName>
        <fullName evidence="3">Transglycosylase SLT domain-containing protein</fullName>
    </submittedName>
</protein>
<dbReference type="Proteomes" id="UP000597459">
    <property type="component" value="Unassembled WGS sequence"/>
</dbReference>
<sequence length="236" mass="24879">MYAQPLPIKDFGELALKCGPNVAPVTLASIAQTESGFNPFLIHDNNTKKAFNLGTDVEAAETATSLIAAGHSVDLGIMQINSHNLPALGLKVQDAFDPCVSIGAASIILSDAYVGGENHEAQQQALRVTISQYNTGDTQRGFTNGYVGKVEASARKVVPALDVGMGQSDIPAAPQPQQVAAPVDPNAPPAWDVWGSFEYSTASETEKKAENPRASDAALFVQATNSSAIFPQLRKE</sequence>
<dbReference type="Gene3D" id="1.10.530.10">
    <property type="match status" value="1"/>
</dbReference>
<dbReference type="SUPFAM" id="SSF53955">
    <property type="entry name" value="Lysozyme-like"/>
    <property type="match status" value="1"/>
</dbReference>
<dbReference type="InterPro" id="IPR008258">
    <property type="entry name" value="Transglycosylase_SLT_dom_1"/>
</dbReference>
<dbReference type="InterPro" id="IPR023346">
    <property type="entry name" value="Lysozyme-like_dom_sf"/>
</dbReference>
<evidence type="ECO:0000259" key="2">
    <source>
        <dbReference type="Pfam" id="PF01464"/>
    </source>
</evidence>
<feature type="domain" description="Transglycosylase SLT" evidence="2">
    <location>
        <begin position="18"/>
        <end position="151"/>
    </location>
</feature>
<dbReference type="CDD" id="cd16892">
    <property type="entry name" value="LT_VirB1-like"/>
    <property type="match status" value="1"/>
</dbReference>
<name>A0A967EJE3_9PROT</name>
<dbReference type="Pfam" id="PF01464">
    <property type="entry name" value="SLT"/>
    <property type="match status" value="1"/>
</dbReference>
<evidence type="ECO:0000256" key="1">
    <source>
        <dbReference type="ARBA" id="ARBA00009387"/>
    </source>
</evidence>
<organism evidence="3 4">
    <name type="scientific">Acetobacter estunensis</name>
    <dbReference type="NCBI Taxonomy" id="104097"/>
    <lineage>
        <taxon>Bacteria</taxon>
        <taxon>Pseudomonadati</taxon>
        <taxon>Pseudomonadota</taxon>
        <taxon>Alphaproteobacteria</taxon>
        <taxon>Acetobacterales</taxon>
        <taxon>Acetobacteraceae</taxon>
        <taxon>Acetobacter</taxon>
    </lineage>
</organism>
<comment type="similarity">
    <text evidence="1">Belongs to the virb1 family.</text>
</comment>
<evidence type="ECO:0000313" key="4">
    <source>
        <dbReference type="Proteomes" id="UP000597459"/>
    </source>
</evidence>
<keyword evidence="4" id="KW-1185">Reference proteome</keyword>
<evidence type="ECO:0000313" key="3">
    <source>
        <dbReference type="EMBL" id="NHO54879.1"/>
    </source>
</evidence>